<dbReference type="Pfam" id="PF00057">
    <property type="entry name" value="Ldl_recept_a"/>
    <property type="match status" value="1"/>
</dbReference>
<dbReference type="Gene3D" id="2.40.128.620">
    <property type="match status" value="1"/>
</dbReference>
<dbReference type="Gene3D" id="2.60.120.290">
    <property type="entry name" value="Spermadhesin, CUB domain"/>
    <property type="match status" value="2"/>
</dbReference>
<dbReference type="InterPro" id="IPR056707">
    <property type="entry name" value="DUF7805"/>
</dbReference>
<proteinExistence type="predicted"/>
<evidence type="ECO:0000256" key="4">
    <source>
        <dbReference type="SAM" id="Phobius"/>
    </source>
</evidence>
<accession>A0A9R1U2N7</accession>
<dbReference type="PRINTS" id="PR00261">
    <property type="entry name" value="LDLRECEPTOR"/>
</dbReference>
<dbReference type="GeneID" id="105267642"/>
<dbReference type="OrthoDB" id="10037824at2759"/>
<dbReference type="InterPro" id="IPR023415">
    <property type="entry name" value="LDLR_class-A_CS"/>
</dbReference>
<dbReference type="SUPFAM" id="SSF49854">
    <property type="entry name" value="Spermadhesin, CUB domain"/>
    <property type="match status" value="2"/>
</dbReference>
<evidence type="ECO:0000313" key="7">
    <source>
        <dbReference type="Proteomes" id="UP000694866"/>
    </source>
</evidence>
<feature type="disulfide bond" evidence="2">
    <location>
        <begin position="70"/>
        <end position="88"/>
    </location>
</feature>
<feature type="transmembrane region" description="Helical" evidence="4">
    <location>
        <begin position="994"/>
        <end position="1021"/>
    </location>
</feature>
<dbReference type="PANTHER" id="PTHR47537:SF3">
    <property type="entry name" value="CUB DOMAIN-CONTAINING PROTEIN"/>
    <property type="match status" value="1"/>
</dbReference>
<dbReference type="InterPro" id="IPR002172">
    <property type="entry name" value="LDrepeatLR_classA_rpt"/>
</dbReference>
<dbReference type="PROSITE" id="PS50068">
    <property type="entry name" value="LDLRA_2"/>
    <property type="match status" value="1"/>
</dbReference>
<feature type="disulfide bond" evidence="2">
    <location>
        <begin position="63"/>
        <end position="75"/>
    </location>
</feature>
<evidence type="ECO:0000256" key="5">
    <source>
        <dbReference type="SAM" id="SignalP"/>
    </source>
</evidence>
<keyword evidence="7" id="KW-1185">Reference proteome</keyword>
<feature type="domain" description="CUB" evidence="6">
    <location>
        <begin position="254"/>
        <end position="402"/>
    </location>
</feature>
<feature type="signal peptide" evidence="5">
    <location>
        <begin position="1"/>
        <end position="24"/>
    </location>
</feature>
<dbReference type="CDD" id="cd00112">
    <property type="entry name" value="LDLa"/>
    <property type="match status" value="1"/>
</dbReference>
<dbReference type="PROSITE" id="PS01180">
    <property type="entry name" value="CUB"/>
    <property type="match status" value="1"/>
</dbReference>
<evidence type="ECO:0000256" key="3">
    <source>
        <dbReference type="SAM" id="MobiDB-lite"/>
    </source>
</evidence>
<keyword evidence="4" id="KW-0472">Membrane</keyword>
<keyword evidence="1 2" id="KW-1015">Disulfide bond</keyword>
<protein>
    <recommendedName>
        <fullName evidence="6">CUB domain-containing protein</fullName>
    </recommendedName>
</protein>
<dbReference type="AlphaFoldDB" id="A0A9R1U2N7"/>
<dbReference type="SMART" id="SM00192">
    <property type="entry name" value="LDLa"/>
    <property type="match status" value="2"/>
</dbReference>
<dbReference type="Pfam" id="PF00431">
    <property type="entry name" value="CUB"/>
    <property type="match status" value="1"/>
</dbReference>
<comment type="caution">
    <text evidence="2">Lacks conserved residue(s) required for the propagation of feature annotation.</text>
</comment>
<organism evidence="7 8">
    <name type="scientific">Fopius arisanus</name>
    <dbReference type="NCBI Taxonomy" id="64838"/>
    <lineage>
        <taxon>Eukaryota</taxon>
        <taxon>Metazoa</taxon>
        <taxon>Ecdysozoa</taxon>
        <taxon>Arthropoda</taxon>
        <taxon>Hexapoda</taxon>
        <taxon>Insecta</taxon>
        <taxon>Pterygota</taxon>
        <taxon>Neoptera</taxon>
        <taxon>Endopterygota</taxon>
        <taxon>Hymenoptera</taxon>
        <taxon>Apocrita</taxon>
        <taxon>Ichneumonoidea</taxon>
        <taxon>Braconidae</taxon>
        <taxon>Opiinae</taxon>
        <taxon>Fopius</taxon>
    </lineage>
</organism>
<keyword evidence="4" id="KW-1133">Transmembrane helix</keyword>
<dbReference type="GO" id="GO:0005886">
    <property type="term" value="C:plasma membrane"/>
    <property type="evidence" value="ECO:0007669"/>
    <property type="project" value="TreeGrafter"/>
</dbReference>
<dbReference type="SMART" id="SM00042">
    <property type="entry name" value="CUB"/>
    <property type="match status" value="1"/>
</dbReference>
<dbReference type="PANTHER" id="PTHR47537">
    <property type="entry name" value="CUBILIN"/>
    <property type="match status" value="1"/>
</dbReference>
<reference evidence="8" key="1">
    <citation type="submission" date="2025-08" db="UniProtKB">
        <authorList>
            <consortium name="RefSeq"/>
        </authorList>
    </citation>
    <scope>IDENTIFICATION</scope>
    <source>
        <strain evidence="8">USDA-PBARC FA_bdor</strain>
        <tissue evidence="8">Whole organism</tissue>
    </source>
</reference>
<dbReference type="Gene3D" id="4.10.400.10">
    <property type="entry name" value="Low-density Lipoprotein Receptor"/>
    <property type="match status" value="1"/>
</dbReference>
<dbReference type="RefSeq" id="XP_011304932.1">
    <property type="nucleotide sequence ID" value="XM_011306630.1"/>
</dbReference>
<evidence type="ECO:0000256" key="2">
    <source>
        <dbReference type="PROSITE-ProRule" id="PRU00124"/>
    </source>
</evidence>
<keyword evidence="4" id="KW-0812">Transmembrane</keyword>
<dbReference type="KEGG" id="fas:105267642"/>
<evidence type="ECO:0000256" key="1">
    <source>
        <dbReference type="ARBA" id="ARBA00023157"/>
    </source>
</evidence>
<dbReference type="PROSITE" id="PS01209">
    <property type="entry name" value="LDLRA_1"/>
    <property type="match status" value="1"/>
</dbReference>
<evidence type="ECO:0000313" key="8">
    <source>
        <dbReference type="RefSeq" id="XP_011304932.1"/>
    </source>
</evidence>
<gene>
    <name evidence="8" type="primary">LOC105267642</name>
</gene>
<dbReference type="InterPro" id="IPR000859">
    <property type="entry name" value="CUB_dom"/>
</dbReference>
<dbReference type="FunFam" id="2.60.120.290:FF:000065">
    <property type="entry name" value="Uncharacterized protein, isoform E"/>
    <property type="match status" value="1"/>
</dbReference>
<dbReference type="Pfam" id="PF25090">
    <property type="entry name" value="DUF7805"/>
    <property type="match status" value="1"/>
</dbReference>
<dbReference type="Proteomes" id="UP000694866">
    <property type="component" value="Unplaced"/>
</dbReference>
<evidence type="ECO:0000259" key="6">
    <source>
        <dbReference type="PROSITE" id="PS01180"/>
    </source>
</evidence>
<name>A0A9R1U2N7_9HYME</name>
<dbReference type="InterPro" id="IPR035914">
    <property type="entry name" value="Sperma_CUB_dom_sf"/>
</dbReference>
<dbReference type="InterPro" id="IPR036055">
    <property type="entry name" value="LDL_receptor-like_sf"/>
</dbReference>
<keyword evidence="5" id="KW-0732">Signal</keyword>
<sequence length="1089" mass="121840">MLVYWRLLIAAALAALSSVISTSASASFQDTSGYSIYPDFTVYSGATAVTGTSTTVVSTTIGCRPSEYRCDDGRCVAQDKFCDGEDDCADKSDEPRYCTPCNRTLYGDVGRTYEVEVRRPREDRLPFLCYLNFTAAGGDLGDLVQLTFDTFTVGRFLSFTSEGCPDGFMTIRERGRPATGGQWCGSAWGYTVYYSETPSINLTLFLARLSEQGIGYNFDFKLSYKFLKRSEAHLRYGNSTMATWRGDLVNGTYCDRVLTRCDTRACRLQSPNYPGVYPRNVTCYYRVEHNRAPPGHRALLAVSQRNSHKIHIKDQIVKYDRSQRILRVWDQCNVVQDYLTVYDGGSTTDRVLVRLCGGDAVPDIVSSRNTMLLEFHTSPYDNPFHPVPLSFLPGFELEVQVLFVDEKSRTFVKENANCDFHITSYESQSGILENPKHSLPPNTTCRYHFQGKPNEIVWISFIKYYAASTDPAASIDTGNECNTKLLIWDGNPTRASDTNKKHSRKARLMGQFCKDDVPLLCDHTLLRNSSRHTRPCSPSESYVSTSRDLTLEHILRQGSALYPISFVLRYEFVHDSMSCHLVFSASSTPTPQSPGQSPQSKKSSISGKFTSPKSVFFYGRGGAQNLSCVYRFEAEPNQRIEITISRASFGDKVCMSYVNPLVNRWACDRRTADETKKGYAELVVSEYPWSGVKLYRDCLCSNVTESGIALTSLTSSVVELKFTVTRMNVTQDYDDFFFEGEYQFVDSSEASEQSCPSSFQERRLGGTSGEISLRSPMSSKLENDDVMIDVAAIEEVLQRAHSDNSEDVASTQCVNEPWLIEPEDPRIHFIYLRTTGFTINEDNVEDCTTLNRIIVYSAGNTRERSVICPESGTHVGRKIKTVDFFSGGWNYSSVANASGIGAMMQHARSFVVEFLQREHGSYAVTWIAISKRGVLQGGSVGGVAAGAPHEQCPYRCPEIQACISSVLWCDGVRHCPSGFDEEEDNCSYRFGVTLLYVAVGAGALGIFLILLLATGCLKYCIYRHKTRKKKKNVALNVNHLQVNHTHQHPHQHPHQHHNNGLTGSRMGGRYSIGTPQDMYVDNYGKDSIC</sequence>
<feature type="chain" id="PRO_5040182371" description="CUB domain-containing protein" evidence="5">
    <location>
        <begin position="25"/>
        <end position="1089"/>
    </location>
</feature>
<dbReference type="InterPro" id="IPR053207">
    <property type="entry name" value="Non-NMDA_GluR_Accessory"/>
</dbReference>
<dbReference type="CDD" id="cd00041">
    <property type="entry name" value="CUB"/>
    <property type="match status" value="1"/>
</dbReference>
<dbReference type="SUPFAM" id="SSF57424">
    <property type="entry name" value="LDL receptor-like module"/>
    <property type="match status" value="1"/>
</dbReference>
<feature type="region of interest" description="Disordered" evidence="3">
    <location>
        <begin position="588"/>
        <end position="607"/>
    </location>
</feature>